<reference evidence="3 4" key="1">
    <citation type="submission" date="2015-05" db="EMBL/GenBank/DDBJ databases">
        <authorList>
            <person name="Wang D.B."/>
            <person name="Wang M."/>
        </authorList>
    </citation>
    <scope>NUCLEOTIDE SEQUENCE [LARGE SCALE GENOMIC DNA]</scope>
    <source>
        <strain evidence="3">VL1</strain>
    </source>
</reference>
<organism evidence="3 4">
    <name type="scientific">Verticillium longisporum</name>
    <name type="common">Verticillium dahliae var. longisporum</name>
    <dbReference type="NCBI Taxonomy" id="100787"/>
    <lineage>
        <taxon>Eukaryota</taxon>
        <taxon>Fungi</taxon>
        <taxon>Dikarya</taxon>
        <taxon>Ascomycota</taxon>
        <taxon>Pezizomycotina</taxon>
        <taxon>Sordariomycetes</taxon>
        <taxon>Hypocreomycetidae</taxon>
        <taxon>Glomerellales</taxon>
        <taxon>Plectosphaerellaceae</taxon>
        <taxon>Verticillium</taxon>
    </lineage>
</organism>
<proteinExistence type="predicted"/>
<dbReference type="EMBL" id="CVQH01023083">
    <property type="protein sequence ID" value="CRK34603.1"/>
    <property type="molecule type" value="Genomic_DNA"/>
</dbReference>
<evidence type="ECO:0000256" key="2">
    <source>
        <dbReference type="SAM" id="SignalP"/>
    </source>
</evidence>
<dbReference type="AlphaFoldDB" id="A0A0G4MJW2"/>
<feature type="signal peptide" evidence="2">
    <location>
        <begin position="1"/>
        <end position="18"/>
    </location>
</feature>
<name>A0A0G4MJW2_VERLO</name>
<dbReference type="STRING" id="100787.A0A0G4MJW2"/>
<protein>
    <submittedName>
        <fullName evidence="3">Uncharacterized protein</fullName>
    </submittedName>
</protein>
<feature type="compositionally biased region" description="Basic residues" evidence="1">
    <location>
        <begin position="113"/>
        <end position="131"/>
    </location>
</feature>
<keyword evidence="4" id="KW-1185">Reference proteome</keyword>
<evidence type="ECO:0000313" key="4">
    <source>
        <dbReference type="Proteomes" id="UP000044602"/>
    </source>
</evidence>
<keyword evidence="2" id="KW-0732">Signal</keyword>
<evidence type="ECO:0000313" key="3">
    <source>
        <dbReference type="EMBL" id="CRK34603.1"/>
    </source>
</evidence>
<gene>
    <name evidence="3" type="ORF">BN1708_006437</name>
</gene>
<feature type="compositionally biased region" description="Basic and acidic residues" evidence="1">
    <location>
        <begin position="132"/>
        <end position="229"/>
    </location>
</feature>
<evidence type="ECO:0000256" key="1">
    <source>
        <dbReference type="SAM" id="MobiDB-lite"/>
    </source>
</evidence>
<sequence>MRVSCVFQALAAVALVSAVALPDPRPADKDALNVSSDLKAATEPEDADAVAKADGLLKPIEDDINIYIYDRKGRRISRYGKDKKVLESEAYEEEEEEEDEDDDDDERDWKEEKKKKKKKKKAAEKEKKKKAAEKEKKEKAAEKAEKKKEAEKAEKKKEAEREKTPKEKEEAEREMNRKKAEWAASDKKKAADAKKKLEKQKAKEEKAVRDKKYQDEMHARKKATEEALKKAGMTKTVKQRRAECIKKCVKMILPILSLPCSKSTPPPSGLPGDFSGLNF</sequence>
<feature type="chain" id="PRO_5002567201" evidence="2">
    <location>
        <begin position="19"/>
        <end position="279"/>
    </location>
</feature>
<dbReference type="Proteomes" id="UP000044602">
    <property type="component" value="Unassembled WGS sequence"/>
</dbReference>
<feature type="region of interest" description="Disordered" evidence="1">
    <location>
        <begin position="23"/>
        <end position="50"/>
    </location>
</feature>
<feature type="region of interest" description="Disordered" evidence="1">
    <location>
        <begin position="258"/>
        <end position="279"/>
    </location>
</feature>
<accession>A0A0G4MJW2</accession>
<feature type="compositionally biased region" description="Acidic residues" evidence="1">
    <location>
        <begin position="89"/>
        <end position="106"/>
    </location>
</feature>
<feature type="region of interest" description="Disordered" evidence="1">
    <location>
        <begin position="83"/>
        <end position="236"/>
    </location>
</feature>